<evidence type="ECO:0008006" key="3">
    <source>
        <dbReference type="Google" id="ProtNLM"/>
    </source>
</evidence>
<dbReference type="AlphaFoldDB" id="A0A6I6LSV0"/>
<evidence type="ECO:0000313" key="2">
    <source>
        <dbReference type="Proteomes" id="UP000438983"/>
    </source>
</evidence>
<reference evidence="1 2" key="1">
    <citation type="submission" date="2019-12" db="EMBL/GenBank/DDBJ databases">
        <title>Complete genome sequence of Pseudomonas stutzeri.</title>
        <authorList>
            <person name="Lim S.R."/>
            <person name="Kim J.H."/>
        </authorList>
    </citation>
    <scope>NUCLEOTIDE SEQUENCE [LARGE SCALE GENOMIC DNA]</scope>
    <source>
        <strain evidence="1 2">PM101005</strain>
    </source>
</reference>
<protein>
    <recommendedName>
        <fullName evidence="3">Lipoprotein</fullName>
    </recommendedName>
</protein>
<name>A0A6I6LSV0_STUST</name>
<gene>
    <name evidence="1" type="ORF">GQA94_06865</name>
</gene>
<dbReference type="EMBL" id="CP046902">
    <property type="protein sequence ID" value="QGZ29792.1"/>
    <property type="molecule type" value="Genomic_DNA"/>
</dbReference>
<evidence type="ECO:0000313" key="1">
    <source>
        <dbReference type="EMBL" id="QGZ29792.1"/>
    </source>
</evidence>
<dbReference type="InterPro" id="IPR039366">
    <property type="entry name" value="Pilotin"/>
</dbReference>
<sequence length="170" mass="18551">MVAHPVGKTNRAECCYTGAHHRQIPEPSVSLRPFVLPVLLLVLVGCSSQQSQRPSAPVTFEDPPATVTPLHELHGSLIGAPADSEVELALLEVNRRDQPDRLLSSVQLKGRGNELPFILKFNAEKFPRDQQVELRGRVTRSGQLIMRLPAVHISSPASQSLGPLRLVPAP</sequence>
<dbReference type="Pfam" id="PF09619">
    <property type="entry name" value="YscW"/>
    <property type="match status" value="1"/>
</dbReference>
<organism evidence="1 2">
    <name type="scientific">Stutzerimonas stutzeri</name>
    <name type="common">Pseudomonas stutzeri</name>
    <dbReference type="NCBI Taxonomy" id="316"/>
    <lineage>
        <taxon>Bacteria</taxon>
        <taxon>Pseudomonadati</taxon>
        <taxon>Pseudomonadota</taxon>
        <taxon>Gammaproteobacteria</taxon>
        <taxon>Pseudomonadales</taxon>
        <taxon>Pseudomonadaceae</taxon>
        <taxon>Stutzerimonas</taxon>
    </lineage>
</organism>
<dbReference type="Proteomes" id="UP000438983">
    <property type="component" value="Chromosome"/>
</dbReference>
<dbReference type="OrthoDB" id="6912619at2"/>
<accession>A0A6I6LSV0</accession>
<proteinExistence type="predicted"/>